<feature type="transmembrane region" description="Helical" evidence="1">
    <location>
        <begin position="263"/>
        <end position="288"/>
    </location>
</feature>
<dbReference type="PANTHER" id="PTHR34856">
    <property type="entry name" value="PROTEIN NRFD"/>
    <property type="match status" value="1"/>
</dbReference>
<dbReference type="InterPro" id="IPR052049">
    <property type="entry name" value="Electron_transfer_protein"/>
</dbReference>
<feature type="transmembrane region" description="Helical" evidence="1">
    <location>
        <begin position="181"/>
        <end position="208"/>
    </location>
</feature>
<protein>
    <submittedName>
        <fullName evidence="2">Menaquinone reductase, integral membrane subunit</fullName>
    </submittedName>
</protein>
<keyword evidence="1" id="KW-1133">Transmembrane helix</keyword>
<dbReference type="RefSeq" id="WP_281792230.1">
    <property type="nucleotide sequence ID" value="NZ_BSDR01000001.1"/>
</dbReference>
<proteinExistence type="predicted"/>
<dbReference type="GO" id="GO:0005886">
    <property type="term" value="C:plasma membrane"/>
    <property type="evidence" value="ECO:0007669"/>
    <property type="project" value="TreeGrafter"/>
</dbReference>
<dbReference type="Proteomes" id="UP001144372">
    <property type="component" value="Unassembled WGS sequence"/>
</dbReference>
<name>A0A9W6FRN8_9BACT</name>
<evidence type="ECO:0000313" key="2">
    <source>
        <dbReference type="EMBL" id="GLI33213.1"/>
    </source>
</evidence>
<dbReference type="InterPro" id="IPR053549">
    <property type="entry name" value="NrfD_menaquinone_reductase"/>
</dbReference>
<feature type="transmembrane region" description="Helical" evidence="1">
    <location>
        <begin position="220"/>
        <end position="243"/>
    </location>
</feature>
<organism evidence="2 3">
    <name type="scientific">Desulforhabdus amnigena</name>
    <dbReference type="NCBI Taxonomy" id="40218"/>
    <lineage>
        <taxon>Bacteria</taxon>
        <taxon>Pseudomonadati</taxon>
        <taxon>Thermodesulfobacteriota</taxon>
        <taxon>Syntrophobacteria</taxon>
        <taxon>Syntrophobacterales</taxon>
        <taxon>Syntrophobacteraceae</taxon>
        <taxon>Desulforhabdus</taxon>
    </lineage>
</organism>
<sequence length="415" mass="46516">MDKALIPEGVRRCSLPAFGIWILVLAALIGWGVYAGVVVLIQALNVTGLNNHFGFGLYITADLAIIALGAGAFFSGFLYYGLSRFFPALRELHKIINLAVIVGFVCYTGALAVLLLEIGQPLRGWFGYWHANVHSMLTEVIFCITCYAIVLVIEYVPIVLKNRKLDAIHPVRIFGHTLHDMMAIFALTGTFLSFFHQGSLGGVAGVLFARPFAYRTGFFVWPWTFFLFILSAIASGPAFTALVCRSMEIVTRKKLVDRSVYELISKIVGTLLSIYILLKIADTVYWAFFLSPELGFKLGDYYRAPYGMWLLFTEIILCGVLPAILLTASRGRQNHFIVFSSFLLVCIGVIINRFVMTVQTLATPVMPFDKWEVYVPTIYEWAPIIAMLAYCALILSLSYRYLPLFPREKELNTIS</sequence>
<dbReference type="AlphaFoldDB" id="A0A9W6FRN8"/>
<evidence type="ECO:0000313" key="3">
    <source>
        <dbReference type="Proteomes" id="UP001144372"/>
    </source>
</evidence>
<comment type="caution">
    <text evidence="2">The sequence shown here is derived from an EMBL/GenBank/DDBJ whole genome shotgun (WGS) entry which is preliminary data.</text>
</comment>
<feature type="transmembrane region" description="Helical" evidence="1">
    <location>
        <begin position="308"/>
        <end position="329"/>
    </location>
</feature>
<dbReference type="PANTHER" id="PTHR34856:SF2">
    <property type="entry name" value="PROTEIN NRFD"/>
    <property type="match status" value="1"/>
</dbReference>
<keyword evidence="3" id="KW-1185">Reference proteome</keyword>
<dbReference type="NCBIfam" id="NF041784">
    <property type="entry name" value="mnquin_red_QrcD"/>
    <property type="match status" value="1"/>
</dbReference>
<gene>
    <name evidence="2" type="primary">qrcD</name>
    <name evidence="2" type="ORF">DAMNIGENAA_06460</name>
</gene>
<evidence type="ECO:0000256" key="1">
    <source>
        <dbReference type="SAM" id="Phobius"/>
    </source>
</evidence>
<keyword evidence="1" id="KW-0812">Transmembrane</keyword>
<reference evidence="2" key="1">
    <citation type="submission" date="2022-12" db="EMBL/GenBank/DDBJ databases">
        <title>Reference genome sequencing for broad-spectrum identification of bacterial and archaeal isolates by mass spectrometry.</title>
        <authorList>
            <person name="Sekiguchi Y."/>
            <person name="Tourlousse D.M."/>
        </authorList>
    </citation>
    <scope>NUCLEOTIDE SEQUENCE</scope>
    <source>
        <strain evidence="2">ASRB1</strain>
    </source>
</reference>
<feature type="transmembrane region" description="Helical" evidence="1">
    <location>
        <begin position="136"/>
        <end position="160"/>
    </location>
</feature>
<feature type="transmembrane region" description="Helical" evidence="1">
    <location>
        <begin position="381"/>
        <end position="402"/>
    </location>
</feature>
<dbReference type="EMBL" id="BSDR01000001">
    <property type="protein sequence ID" value="GLI33213.1"/>
    <property type="molecule type" value="Genomic_DNA"/>
</dbReference>
<feature type="transmembrane region" description="Helical" evidence="1">
    <location>
        <begin position="95"/>
        <end position="116"/>
    </location>
</feature>
<feature type="transmembrane region" description="Helical" evidence="1">
    <location>
        <begin position="55"/>
        <end position="83"/>
    </location>
</feature>
<feature type="transmembrane region" description="Helical" evidence="1">
    <location>
        <begin position="336"/>
        <end position="361"/>
    </location>
</feature>
<accession>A0A9W6FRN8</accession>
<keyword evidence="1" id="KW-0472">Membrane</keyword>
<feature type="transmembrane region" description="Helical" evidence="1">
    <location>
        <begin position="20"/>
        <end position="43"/>
    </location>
</feature>